<reference evidence="2 3" key="1">
    <citation type="journal article" date="2019" name="Environ. Microbiol.">
        <title>Species interactions and distinct microbial communities in high Arctic permafrost affected cryosols are associated with the CH4 and CO2 gas fluxes.</title>
        <authorList>
            <person name="Altshuler I."/>
            <person name="Hamel J."/>
            <person name="Turney S."/>
            <person name="Magnuson E."/>
            <person name="Levesque R."/>
            <person name="Greer C."/>
            <person name="Whyte L.G."/>
        </authorList>
    </citation>
    <scope>NUCLEOTIDE SEQUENCE [LARGE SCALE GENOMIC DNA]</scope>
    <source>
        <strain evidence="2 3">E6.1</strain>
    </source>
</reference>
<evidence type="ECO:0000313" key="3">
    <source>
        <dbReference type="Proteomes" id="UP000319931"/>
    </source>
</evidence>
<dbReference type="Pfam" id="PF00583">
    <property type="entry name" value="Acetyltransf_1"/>
    <property type="match status" value="1"/>
</dbReference>
<organism evidence="2 3">
    <name type="scientific">Sphingomonas glacialis</name>
    <dbReference type="NCBI Taxonomy" id="658225"/>
    <lineage>
        <taxon>Bacteria</taxon>
        <taxon>Pseudomonadati</taxon>
        <taxon>Pseudomonadota</taxon>
        <taxon>Alphaproteobacteria</taxon>
        <taxon>Sphingomonadales</taxon>
        <taxon>Sphingomonadaceae</taxon>
        <taxon>Sphingomonas</taxon>
    </lineage>
</organism>
<dbReference type="RefSeq" id="WP_140849163.1">
    <property type="nucleotide sequence ID" value="NZ_RCZC01000002.1"/>
</dbReference>
<dbReference type="GO" id="GO:0016747">
    <property type="term" value="F:acyltransferase activity, transferring groups other than amino-acyl groups"/>
    <property type="evidence" value="ECO:0007669"/>
    <property type="project" value="InterPro"/>
</dbReference>
<proteinExistence type="predicted"/>
<sequence>MVPPDVKDATISKPVAAPLPSFPAPRRAPPALPPALVAGGVRLRAARRGDLPFLHALHRALRAPDFALAPWSQVEREAVIRDQFALQHRHLLREYPRADYWIVERRTDPPEDASGSDAPIPIGRYYLDRHGRMWRAMDMGFLPGKRGFGGALINWTKACAVAAGAHGVDLHVAHDNVRARALYLRLGFRDVDPPLDFYQRMIWLAACEGDGTGLDR</sequence>
<dbReference type="OrthoDB" id="7585366at2"/>
<gene>
    <name evidence="2" type="ORF">EAH76_06030</name>
</gene>
<evidence type="ECO:0000313" key="2">
    <source>
        <dbReference type="EMBL" id="TPG54242.1"/>
    </source>
</evidence>
<protein>
    <submittedName>
        <fullName evidence="2">GNAT family N-acetyltransferase</fullName>
    </submittedName>
</protein>
<dbReference type="InterPro" id="IPR000182">
    <property type="entry name" value="GNAT_dom"/>
</dbReference>
<dbReference type="SUPFAM" id="SSF55729">
    <property type="entry name" value="Acyl-CoA N-acyltransferases (Nat)"/>
    <property type="match status" value="1"/>
</dbReference>
<name>A0A502FYB1_9SPHN</name>
<dbReference type="InterPro" id="IPR016181">
    <property type="entry name" value="Acyl_CoA_acyltransferase"/>
</dbReference>
<dbReference type="Proteomes" id="UP000319931">
    <property type="component" value="Unassembled WGS sequence"/>
</dbReference>
<dbReference type="AlphaFoldDB" id="A0A502FYB1"/>
<comment type="caution">
    <text evidence="2">The sequence shown here is derived from an EMBL/GenBank/DDBJ whole genome shotgun (WGS) entry which is preliminary data.</text>
</comment>
<keyword evidence="3" id="KW-1185">Reference proteome</keyword>
<dbReference type="PROSITE" id="PS51186">
    <property type="entry name" value="GNAT"/>
    <property type="match status" value="1"/>
</dbReference>
<evidence type="ECO:0000259" key="1">
    <source>
        <dbReference type="PROSITE" id="PS51186"/>
    </source>
</evidence>
<dbReference type="Gene3D" id="3.40.630.30">
    <property type="match status" value="1"/>
</dbReference>
<feature type="domain" description="N-acetyltransferase" evidence="1">
    <location>
        <begin position="41"/>
        <end position="206"/>
    </location>
</feature>
<accession>A0A502FYB1</accession>
<keyword evidence="2" id="KW-0808">Transferase</keyword>
<dbReference type="EMBL" id="RCZC01000002">
    <property type="protein sequence ID" value="TPG54242.1"/>
    <property type="molecule type" value="Genomic_DNA"/>
</dbReference>